<name>A0A6M2DWC3_XENCH</name>
<evidence type="ECO:0000313" key="1">
    <source>
        <dbReference type="EMBL" id="NOV50649.1"/>
    </source>
</evidence>
<proteinExistence type="predicted"/>
<protein>
    <submittedName>
        <fullName evidence="1">Putative secreted protein</fullName>
    </submittedName>
</protein>
<sequence length="69" mass="7643">MNPFCLSFSLICALSLVSIILKKILDNIEAIVMGHQFLASPKFLPTLGIKVVLFMVKCLGNMFPATRML</sequence>
<reference evidence="1" key="1">
    <citation type="submission" date="2020-03" db="EMBL/GenBank/DDBJ databases">
        <title>Transcriptomic Profiling of the Digestive Tract of the Rat Flea, Xenopsylla cheopis, Following Blood Feeding and Infection with Yersinia pestis.</title>
        <authorList>
            <person name="Bland D.M."/>
            <person name="Martens C.A."/>
            <person name="Virtaneva K."/>
            <person name="Kanakabandi K."/>
            <person name="Long D."/>
            <person name="Rosenke R."/>
            <person name="Saturday G.A."/>
            <person name="Hoyt F.H."/>
            <person name="Bruno D.P."/>
            <person name="Ribeiro J.M.C."/>
            <person name="Hinnebusch J."/>
        </authorList>
    </citation>
    <scope>NUCLEOTIDE SEQUENCE</scope>
</reference>
<organism evidence="1">
    <name type="scientific">Xenopsylla cheopis</name>
    <name type="common">Oriental rat flea</name>
    <name type="synonym">Pulex cheopis</name>
    <dbReference type="NCBI Taxonomy" id="163159"/>
    <lineage>
        <taxon>Eukaryota</taxon>
        <taxon>Metazoa</taxon>
        <taxon>Ecdysozoa</taxon>
        <taxon>Arthropoda</taxon>
        <taxon>Hexapoda</taxon>
        <taxon>Insecta</taxon>
        <taxon>Pterygota</taxon>
        <taxon>Neoptera</taxon>
        <taxon>Endopterygota</taxon>
        <taxon>Siphonaptera</taxon>
        <taxon>Pulicidae</taxon>
        <taxon>Xenopsyllinae</taxon>
        <taxon>Xenopsylla</taxon>
    </lineage>
</organism>
<dbReference type="EMBL" id="GIIL01006923">
    <property type="protein sequence ID" value="NOV50649.1"/>
    <property type="molecule type" value="Transcribed_RNA"/>
</dbReference>
<dbReference type="AlphaFoldDB" id="A0A6M2DWC3"/>
<accession>A0A6M2DWC3</accession>